<dbReference type="RefSeq" id="WP_020001599.1">
    <property type="nucleotide sequence ID" value="NZ_CP192217.1"/>
</dbReference>
<comment type="catalytic activity">
    <reaction evidence="8">
        <text>2 cob(II)yrinate a,c diamide + reduced [electron-transfer flavoprotein] + 2 ATP = 2 adenosylcob(III)yrinate a,c-diamide + 2 triphosphate + oxidized [electron-transfer flavoprotein] + 3 H(+)</text>
        <dbReference type="Rhea" id="RHEA:11528"/>
        <dbReference type="Rhea" id="RHEA-COMP:10685"/>
        <dbReference type="Rhea" id="RHEA-COMP:10686"/>
        <dbReference type="ChEBI" id="CHEBI:15378"/>
        <dbReference type="ChEBI" id="CHEBI:18036"/>
        <dbReference type="ChEBI" id="CHEBI:30616"/>
        <dbReference type="ChEBI" id="CHEBI:57692"/>
        <dbReference type="ChEBI" id="CHEBI:58307"/>
        <dbReference type="ChEBI" id="CHEBI:58503"/>
        <dbReference type="ChEBI" id="CHEBI:58537"/>
        <dbReference type="EC" id="2.5.1.17"/>
    </reaction>
</comment>
<keyword evidence="13" id="KW-1185">Reference proteome</keyword>
<dbReference type="AlphaFoldDB" id="A0A8G2C7C8"/>
<evidence type="ECO:0000313" key="11">
    <source>
        <dbReference type="EMBL" id="SHI61692.1"/>
    </source>
</evidence>
<evidence type="ECO:0000256" key="4">
    <source>
        <dbReference type="ARBA" id="ARBA00024929"/>
    </source>
</evidence>
<dbReference type="PANTHER" id="PTHR46638">
    <property type="entry name" value="CORRINOID ADENOSYLTRANSFERASE"/>
    <property type="match status" value="1"/>
</dbReference>
<organism evidence="11 12">
    <name type="scientific">Halodesulfovibrio aestuarii</name>
    <dbReference type="NCBI Taxonomy" id="126333"/>
    <lineage>
        <taxon>Bacteria</taxon>
        <taxon>Pseudomonadati</taxon>
        <taxon>Thermodesulfobacteriota</taxon>
        <taxon>Desulfovibrionia</taxon>
        <taxon>Desulfovibrionales</taxon>
        <taxon>Desulfovibrionaceae</taxon>
        <taxon>Halodesulfovibrio</taxon>
    </lineage>
</organism>
<protein>
    <recommendedName>
        <fullName evidence="3">corrinoid adenosyltransferase</fullName>
        <ecNumber evidence="3">2.5.1.17</ecNumber>
    </recommendedName>
    <alternativeName>
        <fullName evidence="5">Cob(II)alamin adenosyltransferase</fullName>
    </alternativeName>
    <alternativeName>
        <fullName evidence="7">Cob(II)yrinic acid a,c-diamide adenosyltransferase</fullName>
    </alternativeName>
    <alternativeName>
        <fullName evidence="6">Cobinamide/cobalamin adenosyltransferase</fullName>
    </alternativeName>
</protein>
<evidence type="ECO:0000256" key="8">
    <source>
        <dbReference type="ARBA" id="ARBA00048555"/>
    </source>
</evidence>
<dbReference type="Proteomes" id="UP001568358">
    <property type="component" value="Unassembled WGS sequence"/>
</dbReference>
<proteinExistence type="inferred from homology"/>
<reference evidence="11 12" key="1">
    <citation type="submission" date="2016-11" db="EMBL/GenBank/DDBJ databases">
        <authorList>
            <person name="Varghese N."/>
            <person name="Submissions S."/>
        </authorList>
    </citation>
    <scope>NUCLEOTIDE SEQUENCE [LARGE SCALE GENOMIC DNA]</scope>
    <source>
        <strain evidence="11 12">DSM 17919</strain>
    </source>
</reference>
<dbReference type="GO" id="GO:0008817">
    <property type="term" value="F:corrinoid adenosyltransferase activity"/>
    <property type="evidence" value="ECO:0007669"/>
    <property type="project" value="UniProtKB-EC"/>
</dbReference>
<gene>
    <name evidence="10" type="ORF">AB2Z07_00270</name>
    <name evidence="11" type="ORF">SAMN05660830_00470</name>
</gene>
<evidence type="ECO:0000256" key="9">
    <source>
        <dbReference type="ARBA" id="ARBA00048692"/>
    </source>
</evidence>
<sequence>MILVNTGNGKGKTTASVGQAIRALGQEHTVAFGQFMKRDSQAGEQYMLHKLLGNLFFAPGDGFLTKPEQFAKHRATSEKLIWWAKERILDVDMLILDEVLYALSAKLITREELEEIIALARNNDTHLVLSGRNAPKWLIDEADLVTEMTEIKHHYKAGIPAQKGIEF</sequence>
<name>A0A8G2C7C8_9BACT</name>
<dbReference type="EC" id="2.5.1.17" evidence="3"/>
<evidence type="ECO:0000256" key="7">
    <source>
        <dbReference type="ARBA" id="ARBA00033354"/>
    </source>
</evidence>
<dbReference type="GO" id="GO:0009236">
    <property type="term" value="P:cobalamin biosynthetic process"/>
    <property type="evidence" value="ECO:0007669"/>
    <property type="project" value="UniProtKB-UniPathway"/>
</dbReference>
<evidence type="ECO:0000256" key="3">
    <source>
        <dbReference type="ARBA" id="ARBA00012454"/>
    </source>
</evidence>
<evidence type="ECO:0000256" key="5">
    <source>
        <dbReference type="ARBA" id="ARBA00031529"/>
    </source>
</evidence>
<evidence type="ECO:0000256" key="6">
    <source>
        <dbReference type="ARBA" id="ARBA00033334"/>
    </source>
</evidence>
<dbReference type="Proteomes" id="UP000184001">
    <property type="component" value="Unassembled WGS sequence"/>
</dbReference>
<evidence type="ECO:0000313" key="13">
    <source>
        <dbReference type="Proteomes" id="UP001568358"/>
    </source>
</evidence>
<evidence type="ECO:0000313" key="12">
    <source>
        <dbReference type="Proteomes" id="UP000184001"/>
    </source>
</evidence>
<comment type="pathway">
    <text evidence="1">Cofactor biosynthesis; adenosylcobalamin biosynthesis; adenosylcobalamin from cob(II)yrinate a,c-diamide: step 2/7.</text>
</comment>
<dbReference type="InterPro" id="IPR003724">
    <property type="entry name" value="CblAdoTrfase_CobA"/>
</dbReference>
<dbReference type="PIRSF" id="PIRSF015617">
    <property type="entry name" value="Adensltrnsf_CobA"/>
    <property type="match status" value="1"/>
</dbReference>
<comment type="similarity">
    <text evidence="2">Belongs to the Cob(I)alamin adenosyltransferase family.</text>
</comment>
<evidence type="ECO:0000256" key="1">
    <source>
        <dbReference type="ARBA" id="ARBA00005121"/>
    </source>
</evidence>
<dbReference type="UniPathway" id="UPA00148">
    <property type="reaction ID" value="UER00233"/>
</dbReference>
<evidence type="ECO:0000256" key="2">
    <source>
        <dbReference type="ARBA" id="ARBA00007487"/>
    </source>
</evidence>
<dbReference type="PANTHER" id="PTHR46638:SF1">
    <property type="entry name" value="CORRINOID ADENOSYLTRANSFERASE"/>
    <property type="match status" value="1"/>
</dbReference>
<dbReference type="EMBL" id="JBFSOO010000001">
    <property type="protein sequence ID" value="MEZ6851976.1"/>
    <property type="molecule type" value="Genomic_DNA"/>
</dbReference>
<dbReference type="GO" id="GO:0005524">
    <property type="term" value="F:ATP binding"/>
    <property type="evidence" value="ECO:0007669"/>
    <property type="project" value="InterPro"/>
</dbReference>
<comment type="function">
    <text evidence="4">Required for both de novo synthesis of the corrin ring for the assimilation of exogenous corrinoids. Participates in the adenosylation of a variety of incomplete and complete corrinoids.</text>
</comment>
<dbReference type="Gene3D" id="3.40.50.300">
    <property type="entry name" value="P-loop containing nucleotide triphosphate hydrolases"/>
    <property type="match status" value="1"/>
</dbReference>
<dbReference type="EMBL" id="FQZR01000002">
    <property type="protein sequence ID" value="SHI61692.1"/>
    <property type="molecule type" value="Genomic_DNA"/>
</dbReference>
<dbReference type="Pfam" id="PF02572">
    <property type="entry name" value="CobA_CobO_BtuR"/>
    <property type="match status" value="1"/>
</dbReference>
<reference evidence="10 13" key="2">
    <citation type="submission" date="2024-07" db="EMBL/GenBank/DDBJ databases">
        <title>Active virus-host system and metabolic interactions in a Lokiarchaeon culture.</title>
        <authorList>
            <person name="Ponce Toledo R.I."/>
            <person name="Rodrigues Oliveira T."/>
            <person name="Schleper C."/>
        </authorList>
    </citation>
    <scope>NUCLEOTIDE SEQUENCE [LARGE SCALE GENOMIC DNA]</scope>
    <source>
        <strain evidence="10 13">B35</strain>
    </source>
</reference>
<dbReference type="InterPro" id="IPR027417">
    <property type="entry name" value="P-loop_NTPase"/>
</dbReference>
<accession>A0A8G2C7C8</accession>
<evidence type="ECO:0000313" key="10">
    <source>
        <dbReference type="EMBL" id="MEZ6851976.1"/>
    </source>
</evidence>
<comment type="caution">
    <text evidence="11">The sequence shown here is derived from an EMBL/GenBank/DDBJ whole genome shotgun (WGS) entry which is preliminary data.</text>
</comment>
<keyword evidence="11" id="KW-0808">Transferase</keyword>
<comment type="catalytic activity">
    <reaction evidence="9">
        <text>2 cob(II)alamin + reduced [electron-transfer flavoprotein] + 2 ATP = 2 adenosylcob(III)alamin + 2 triphosphate + oxidized [electron-transfer flavoprotein] + 3 H(+)</text>
        <dbReference type="Rhea" id="RHEA:28671"/>
        <dbReference type="Rhea" id="RHEA-COMP:10685"/>
        <dbReference type="Rhea" id="RHEA-COMP:10686"/>
        <dbReference type="ChEBI" id="CHEBI:15378"/>
        <dbReference type="ChEBI" id="CHEBI:16304"/>
        <dbReference type="ChEBI" id="CHEBI:18036"/>
        <dbReference type="ChEBI" id="CHEBI:18408"/>
        <dbReference type="ChEBI" id="CHEBI:30616"/>
        <dbReference type="ChEBI" id="CHEBI:57692"/>
        <dbReference type="ChEBI" id="CHEBI:58307"/>
        <dbReference type="EC" id="2.5.1.17"/>
    </reaction>
</comment>
<dbReference type="SUPFAM" id="SSF52540">
    <property type="entry name" value="P-loop containing nucleoside triphosphate hydrolases"/>
    <property type="match status" value="1"/>
</dbReference>